<keyword evidence="6 7" id="KW-0472">Membrane</keyword>
<evidence type="ECO:0000256" key="4">
    <source>
        <dbReference type="ARBA" id="ARBA00022692"/>
    </source>
</evidence>
<dbReference type="Pfam" id="PF00528">
    <property type="entry name" value="BPD_transp_1"/>
    <property type="match status" value="1"/>
</dbReference>
<evidence type="ECO:0000256" key="6">
    <source>
        <dbReference type="ARBA" id="ARBA00023136"/>
    </source>
</evidence>
<dbReference type="Proteomes" id="UP000283738">
    <property type="component" value="Unassembled WGS sequence"/>
</dbReference>
<evidence type="ECO:0000256" key="7">
    <source>
        <dbReference type="RuleBase" id="RU363032"/>
    </source>
</evidence>
<dbReference type="SUPFAM" id="SSF161098">
    <property type="entry name" value="MetI-like"/>
    <property type="match status" value="1"/>
</dbReference>
<keyword evidence="3" id="KW-1003">Cell membrane</keyword>
<dbReference type="CDD" id="cd06261">
    <property type="entry name" value="TM_PBP2"/>
    <property type="match status" value="1"/>
</dbReference>
<comment type="subcellular location">
    <subcellularLocation>
        <location evidence="1 7">Cell membrane</location>
        <topology evidence="1 7">Multi-pass membrane protein</topology>
    </subcellularLocation>
</comment>
<feature type="transmembrane region" description="Helical" evidence="7">
    <location>
        <begin position="68"/>
        <end position="88"/>
    </location>
</feature>
<dbReference type="InterPro" id="IPR035906">
    <property type="entry name" value="MetI-like_sf"/>
</dbReference>
<protein>
    <submittedName>
        <fullName evidence="9">Carbohydrate ABC transporter permease</fullName>
    </submittedName>
</protein>
<feature type="transmembrane region" description="Helical" evidence="7">
    <location>
        <begin position="182"/>
        <end position="207"/>
    </location>
</feature>
<dbReference type="Gene3D" id="1.10.3720.10">
    <property type="entry name" value="MetI-like"/>
    <property type="match status" value="1"/>
</dbReference>
<evidence type="ECO:0000256" key="1">
    <source>
        <dbReference type="ARBA" id="ARBA00004651"/>
    </source>
</evidence>
<gene>
    <name evidence="9" type="ORF">DWY96_04910</name>
</gene>
<comment type="similarity">
    <text evidence="7">Belongs to the binding-protein-dependent transport system permease family.</text>
</comment>
<reference evidence="9 10" key="1">
    <citation type="submission" date="2018-08" db="EMBL/GenBank/DDBJ databases">
        <title>A genome reference for cultivated species of the human gut microbiota.</title>
        <authorList>
            <person name="Zou Y."/>
            <person name="Xue W."/>
            <person name="Luo G."/>
        </authorList>
    </citation>
    <scope>NUCLEOTIDE SEQUENCE [LARGE SCALE GENOMIC DNA]</scope>
    <source>
        <strain evidence="9 10">AF28-15</strain>
    </source>
</reference>
<dbReference type="RefSeq" id="WP_118109166.1">
    <property type="nucleotide sequence ID" value="NZ_QRTF01000007.1"/>
</dbReference>
<dbReference type="GO" id="GO:0005886">
    <property type="term" value="C:plasma membrane"/>
    <property type="evidence" value="ECO:0007669"/>
    <property type="project" value="UniProtKB-SubCell"/>
</dbReference>
<evidence type="ECO:0000313" key="10">
    <source>
        <dbReference type="Proteomes" id="UP000283738"/>
    </source>
</evidence>
<dbReference type="GO" id="GO:0055085">
    <property type="term" value="P:transmembrane transport"/>
    <property type="evidence" value="ECO:0007669"/>
    <property type="project" value="InterPro"/>
</dbReference>
<dbReference type="EMBL" id="QRTF01000007">
    <property type="protein sequence ID" value="RGQ52009.1"/>
    <property type="molecule type" value="Genomic_DNA"/>
</dbReference>
<comment type="caution">
    <text evidence="9">The sequence shown here is derived from an EMBL/GenBank/DDBJ whole genome shotgun (WGS) entry which is preliminary data.</text>
</comment>
<feature type="domain" description="ABC transmembrane type-1" evidence="8">
    <location>
        <begin position="68"/>
        <end position="261"/>
    </location>
</feature>
<evidence type="ECO:0000313" key="9">
    <source>
        <dbReference type="EMBL" id="RGQ52009.1"/>
    </source>
</evidence>
<keyword evidence="4 7" id="KW-0812">Transmembrane</keyword>
<sequence length="276" mass="31260">MKKKISKFMIVFLTLIAILFFLFPIYLAVASSFKTPLELAESVLKLPSTLYFDNYVEGMERSNFFRSMLNSCIVTFPSVVLIVFCSSMGGYTIARNGKRKKMIGMMDKIYLISLMIPFQILMIPIYRIFRALKMQNSLLAVIIVLTGTSVAYATFLYVGFVKSIPVELEEAALIDGCGPYRTFVSIVFPMLKPITATVAALHVMWLWNDFNISLILLQKDEVRTLTVKQYYFFGEFSSNYGMAFAASIVCMIPVIIFFIFMQRYIVEGIAAGAVKS</sequence>
<dbReference type="PANTHER" id="PTHR43744">
    <property type="entry name" value="ABC TRANSPORTER PERMEASE PROTEIN MG189-RELATED-RELATED"/>
    <property type="match status" value="1"/>
</dbReference>
<keyword evidence="5 7" id="KW-1133">Transmembrane helix</keyword>
<organism evidence="9 10">
    <name type="scientific">Roseburia inulinivorans</name>
    <dbReference type="NCBI Taxonomy" id="360807"/>
    <lineage>
        <taxon>Bacteria</taxon>
        <taxon>Bacillati</taxon>
        <taxon>Bacillota</taxon>
        <taxon>Clostridia</taxon>
        <taxon>Lachnospirales</taxon>
        <taxon>Lachnospiraceae</taxon>
        <taxon>Roseburia</taxon>
    </lineage>
</organism>
<dbReference type="AlphaFoldDB" id="A0A3R5W0Z6"/>
<proteinExistence type="inferred from homology"/>
<name>A0A3R5W0Z6_9FIRM</name>
<feature type="transmembrane region" description="Helical" evidence="7">
    <location>
        <begin position="109"/>
        <end position="126"/>
    </location>
</feature>
<feature type="transmembrane region" description="Helical" evidence="7">
    <location>
        <begin position="138"/>
        <end position="161"/>
    </location>
</feature>
<dbReference type="PANTHER" id="PTHR43744:SF8">
    <property type="entry name" value="SN-GLYCEROL-3-PHOSPHATE TRANSPORT SYSTEM PERMEASE PROTEIN UGPE"/>
    <property type="match status" value="1"/>
</dbReference>
<dbReference type="PROSITE" id="PS50928">
    <property type="entry name" value="ABC_TM1"/>
    <property type="match status" value="1"/>
</dbReference>
<evidence type="ECO:0000256" key="2">
    <source>
        <dbReference type="ARBA" id="ARBA00022448"/>
    </source>
</evidence>
<evidence type="ECO:0000256" key="3">
    <source>
        <dbReference type="ARBA" id="ARBA00022475"/>
    </source>
</evidence>
<accession>A0A3R5W0Z6</accession>
<feature type="transmembrane region" description="Helical" evidence="7">
    <location>
        <begin position="240"/>
        <end position="260"/>
    </location>
</feature>
<dbReference type="InterPro" id="IPR000515">
    <property type="entry name" value="MetI-like"/>
</dbReference>
<evidence type="ECO:0000256" key="5">
    <source>
        <dbReference type="ARBA" id="ARBA00022989"/>
    </source>
</evidence>
<keyword evidence="2 7" id="KW-0813">Transport</keyword>
<evidence type="ECO:0000259" key="8">
    <source>
        <dbReference type="PROSITE" id="PS50928"/>
    </source>
</evidence>